<accession>A0ABR2F9W7</accession>
<reference evidence="3 4" key="1">
    <citation type="journal article" date="2024" name="G3 (Bethesda)">
        <title>Genome assembly of Hibiscus sabdariffa L. provides insights into metabolisms of medicinal natural products.</title>
        <authorList>
            <person name="Kim T."/>
        </authorList>
    </citation>
    <scope>NUCLEOTIDE SEQUENCE [LARGE SCALE GENOMIC DNA]</scope>
    <source>
        <strain evidence="3">TK-2024</strain>
        <tissue evidence="3">Old leaves</tissue>
    </source>
</reference>
<organism evidence="3 4">
    <name type="scientific">Hibiscus sabdariffa</name>
    <name type="common">roselle</name>
    <dbReference type="NCBI Taxonomy" id="183260"/>
    <lineage>
        <taxon>Eukaryota</taxon>
        <taxon>Viridiplantae</taxon>
        <taxon>Streptophyta</taxon>
        <taxon>Embryophyta</taxon>
        <taxon>Tracheophyta</taxon>
        <taxon>Spermatophyta</taxon>
        <taxon>Magnoliopsida</taxon>
        <taxon>eudicotyledons</taxon>
        <taxon>Gunneridae</taxon>
        <taxon>Pentapetalae</taxon>
        <taxon>rosids</taxon>
        <taxon>malvids</taxon>
        <taxon>Malvales</taxon>
        <taxon>Malvaceae</taxon>
        <taxon>Malvoideae</taxon>
        <taxon>Hibiscus</taxon>
    </lineage>
</organism>
<name>A0ABR2F9W7_9ROSI</name>
<protein>
    <recommendedName>
        <fullName evidence="2">DUF4283 domain-containing protein</fullName>
    </recommendedName>
</protein>
<evidence type="ECO:0000256" key="1">
    <source>
        <dbReference type="SAM" id="MobiDB-lite"/>
    </source>
</evidence>
<dbReference type="EMBL" id="JBBPBM010000007">
    <property type="protein sequence ID" value="KAK8575092.1"/>
    <property type="molecule type" value="Genomic_DNA"/>
</dbReference>
<evidence type="ECO:0000313" key="4">
    <source>
        <dbReference type="Proteomes" id="UP001472677"/>
    </source>
</evidence>
<keyword evidence="4" id="KW-1185">Reference proteome</keyword>
<evidence type="ECO:0000313" key="3">
    <source>
        <dbReference type="EMBL" id="KAK8575092.1"/>
    </source>
</evidence>
<comment type="caution">
    <text evidence="3">The sequence shown here is derived from an EMBL/GenBank/DDBJ whole genome shotgun (WGS) entry which is preliminary data.</text>
</comment>
<dbReference type="InterPro" id="IPR025558">
    <property type="entry name" value="DUF4283"/>
</dbReference>
<dbReference type="Pfam" id="PF14111">
    <property type="entry name" value="DUF4283"/>
    <property type="match status" value="1"/>
</dbReference>
<sequence>MSLPANDPRNSKKQRRRDEDPPDSRSLPYEQHHVSMIYESASAIPDPKSNFSYKDVVVGDLETSNDEDSIPFDDDDDIELFDEDIHVGISEGIPFIDFSTRVQELALKSMEFTLVLKILGRRVGFSTLYNRHQSIWKPAKAIKLIDIENDFFLVKFSSRSDYISAHTNGPWTIFGHYITVEPWSEDFILSQSLPSHIMAWIRLPGLPITWYKRSLIEAIGARIGVVVKIDYQTDNGCRGRFARMAIKINLKRHFFSKILINGRIQCVEYKSLLVRQRRPARAPSSIPNQRSEAFVSNSRYNPIYVANNADKDSTNVSEVPPQPLPYDLVDANIGQLVVTDQHASNDIENVDIPMVPAHAAKAKGKGVVATRKPLAIILGTRNMNIMSKKHGPSVASPSRPTKGRSLASNLNPAKQVAVQLAATAAPVVLLRRTNSESVASLSTKRTTISHVNDPPSDSSSRLPTDLLVFQVHVNDPHDAYVMVE</sequence>
<dbReference type="PANTHER" id="PTHR31286:SF173">
    <property type="entry name" value="DUF4283 DOMAIN-CONTAINING PROTEIN"/>
    <property type="match status" value="1"/>
</dbReference>
<evidence type="ECO:0000259" key="2">
    <source>
        <dbReference type="Pfam" id="PF14111"/>
    </source>
</evidence>
<feature type="region of interest" description="Disordered" evidence="1">
    <location>
        <begin position="1"/>
        <end position="31"/>
    </location>
</feature>
<proteinExistence type="predicted"/>
<dbReference type="InterPro" id="IPR040256">
    <property type="entry name" value="At4g02000-like"/>
</dbReference>
<dbReference type="Proteomes" id="UP001472677">
    <property type="component" value="Unassembled WGS sequence"/>
</dbReference>
<gene>
    <name evidence="3" type="ORF">V6N12_062769</name>
</gene>
<feature type="domain" description="DUF4283" evidence="2">
    <location>
        <begin position="110"/>
        <end position="190"/>
    </location>
</feature>
<feature type="region of interest" description="Disordered" evidence="1">
    <location>
        <begin position="387"/>
        <end position="407"/>
    </location>
</feature>
<dbReference type="PANTHER" id="PTHR31286">
    <property type="entry name" value="GLYCINE-RICH CELL WALL STRUCTURAL PROTEIN 1.8-LIKE"/>
    <property type="match status" value="1"/>
</dbReference>